<dbReference type="Proteomes" id="UP001652680">
    <property type="component" value="Unassembled WGS sequence"/>
</dbReference>
<dbReference type="OrthoDB" id="7862001at2759"/>
<evidence type="ECO:0000313" key="2">
    <source>
        <dbReference type="EnsemblMetazoa" id="XP_016980107.1"/>
    </source>
</evidence>
<reference evidence="3" key="1">
    <citation type="journal article" date="2021" name="Elife">
        <title>Highly contiguous assemblies of 101 drosophilid genomes.</title>
        <authorList>
            <person name="Kim B.Y."/>
            <person name="Wang J.R."/>
            <person name="Miller D.E."/>
            <person name="Barmina O."/>
            <person name="Delaney E."/>
            <person name="Thompson A."/>
            <person name="Comeault A.A."/>
            <person name="Peede D."/>
            <person name="D'Agostino E.R."/>
            <person name="Pelaez J."/>
            <person name="Aguilar J.M."/>
            <person name="Haji D."/>
            <person name="Matsunaga T."/>
            <person name="Armstrong E.E."/>
            <person name="Zych M."/>
            <person name="Ogawa Y."/>
            <person name="Stamenkovic-Radak M."/>
            <person name="Jelic M."/>
            <person name="Veselinovic M.S."/>
            <person name="Tanaskovic M."/>
            <person name="Eric P."/>
            <person name="Gao J.J."/>
            <person name="Katoh T.K."/>
            <person name="Toda M.J."/>
            <person name="Watabe H."/>
            <person name="Watada M."/>
            <person name="Davis J.S."/>
            <person name="Moyle L.C."/>
            <person name="Manoli G."/>
            <person name="Bertolini E."/>
            <person name="Kostal V."/>
            <person name="Hawley R.S."/>
            <person name="Takahashi A."/>
            <person name="Jones C.D."/>
            <person name="Price D.K."/>
            <person name="Whiteman N."/>
            <person name="Kopp A."/>
            <person name="Matute D.R."/>
            <person name="Petrov D.A."/>
        </authorList>
    </citation>
    <scope>NUCLEOTIDE SEQUENCE [LARGE SCALE GENOMIC DNA]</scope>
</reference>
<reference evidence="4" key="2">
    <citation type="submission" date="2025-04" db="UniProtKB">
        <authorList>
            <consortium name="RefSeq"/>
        </authorList>
    </citation>
    <scope>IDENTIFICATION</scope>
</reference>
<evidence type="ECO:0000313" key="4">
    <source>
        <dbReference type="RefSeq" id="XP_016980107.1"/>
    </source>
</evidence>
<reference evidence="2" key="3">
    <citation type="submission" date="2025-05" db="UniProtKB">
        <authorList>
            <consortium name="EnsemblMetazoa"/>
        </authorList>
    </citation>
    <scope>IDENTIFICATION</scope>
</reference>
<dbReference type="GeneID" id="108045330"/>
<dbReference type="OMA" id="NKFFRCM"/>
<gene>
    <name evidence="4" type="primary">LOC108045330</name>
    <name evidence="2" type="synonym">108045330</name>
</gene>
<dbReference type="AlphaFoldDB" id="A0A6P4EPV3"/>
<proteinExistence type="predicted"/>
<accession>A0A6P4EPV3</accession>
<feature type="region of interest" description="Disordered" evidence="1">
    <location>
        <begin position="1"/>
        <end position="29"/>
    </location>
</feature>
<dbReference type="EnsemblMetazoa" id="XM_017124618.1">
    <property type="protein sequence ID" value="XP_016980107.1"/>
    <property type="gene ID" value="LOC108045330"/>
</dbReference>
<organism evidence="4">
    <name type="scientific">Drosophila rhopaloa</name>
    <name type="common">Fruit fly</name>
    <dbReference type="NCBI Taxonomy" id="1041015"/>
    <lineage>
        <taxon>Eukaryota</taxon>
        <taxon>Metazoa</taxon>
        <taxon>Ecdysozoa</taxon>
        <taxon>Arthropoda</taxon>
        <taxon>Hexapoda</taxon>
        <taxon>Insecta</taxon>
        <taxon>Pterygota</taxon>
        <taxon>Neoptera</taxon>
        <taxon>Endopterygota</taxon>
        <taxon>Diptera</taxon>
        <taxon>Brachycera</taxon>
        <taxon>Muscomorpha</taxon>
        <taxon>Ephydroidea</taxon>
        <taxon>Drosophilidae</taxon>
        <taxon>Drosophila</taxon>
        <taxon>Sophophora</taxon>
    </lineage>
</organism>
<protein>
    <submittedName>
        <fullName evidence="4">Uncharacterized protein LOC108045330</fullName>
    </submittedName>
</protein>
<dbReference type="RefSeq" id="XP_016980107.1">
    <property type="nucleotide sequence ID" value="XM_017124618.1"/>
</dbReference>
<name>A0A6P4EPV3_DRORH</name>
<feature type="compositionally biased region" description="Basic and acidic residues" evidence="1">
    <location>
        <begin position="1"/>
        <end position="10"/>
    </location>
</feature>
<evidence type="ECO:0000256" key="1">
    <source>
        <dbReference type="SAM" id="MobiDB-lite"/>
    </source>
</evidence>
<evidence type="ECO:0000313" key="3">
    <source>
        <dbReference type="Proteomes" id="UP001652680"/>
    </source>
</evidence>
<sequence length="228" mass="26348">MSQSGDKSHPDTSAPKSDPDPDPNADGGKLRKLKFAGCCHLKDEALARLYRIDRLTDEELASVDLNRSSLIDDYRHLHEISLMRQGEVNPARPSRPQTPRKCPSKLPQLRIKEVKVTKMYKFQLLNQLVKVMSSEVEPLSVFQEKQFQFDATYHEDEEVQQLPPKERERRRFKSFCDHLDNMFVSGDRNMAIDMVVDALIRLNRRRKHIPPKGPIVPSRIRGVPVARR</sequence>
<keyword evidence="3" id="KW-1185">Reference proteome</keyword>